<feature type="compositionally biased region" description="Basic residues" evidence="1">
    <location>
        <begin position="38"/>
        <end position="47"/>
    </location>
</feature>
<proteinExistence type="predicted"/>
<gene>
    <name evidence="2" type="ORF">LCGC14_1502170</name>
</gene>
<evidence type="ECO:0000256" key="1">
    <source>
        <dbReference type="SAM" id="MobiDB-lite"/>
    </source>
</evidence>
<dbReference type="EMBL" id="LAZR01010916">
    <property type="protein sequence ID" value="KKM64357.1"/>
    <property type="molecule type" value="Genomic_DNA"/>
</dbReference>
<protein>
    <submittedName>
        <fullName evidence="2">Uncharacterized protein</fullName>
    </submittedName>
</protein>
<feature type="region of interest" description="Disordered" evidence="1">
    <location>
        <begin position="18"/>
        <end position="47"/>
    </location>
</feature>
<accession>A0A0F9M577</accession>
<comment type="caution">
    <text evidence="2">The sequence shown here is derived from an EMBL/GenBank/DDBJ whole genome shotgun (WGS) entry which is preliminary data.</text>
</comment>
<evidence type="ECO:0000313" key="2">
    <source>
        <dbReference type="EMBL" id="KKM64357.1"/>
    </source>
</evidence>
<dbReference type="AlphaFoldDB" id="A0A0F9M577"/>
<sequence>MFLSELLHKAAILRASEKRRADKLSKKRSRKGSIPNCIRKRFASAPR</sequence>
<organism evidence="2">
    <name type="scientific">marine sediment metagenome</name>
    <dbReference type="NCBI Taxonomy" id="412755"/>
    <lineage>
        <taxon>unclassified sequences</taxon>
        <taxon>metagenomes</taxon>
        <taxon>ecological metagenomes</taxon>
    </lineage>
</organism>
<reference evidence="2" key="1">
    <citation type="journal article" date="2015" name="Nature">
        <title>Complex archaea that bridge the gap between prokaryotes and eukaryotes.</title>
        <authorList>
            <person name="Spang A."/>
            <person name="Saw J.H."/>
            <person name="Jorgensen S.L."/>
            <person name="Zaremba-Niedzwiedzka K."/>
            <person name="Martijn J."/>
            <person name="Lind A.E."/>
            <person name="van Eijk R."/>
            <person name="Schleper C."/>
            <person name="Guy L."/>
            <person name="Ettema T.J."/>
        </authorList>
    </citation>
    <scope>NUCLEOTIDE SEQUENCE</scope>
</reference>
<name>A0A0F9M577_9ZZZZ</name>